<evidence type="ECO:0000256" key="2">
    <source>
        <dbReference type="ARBA" id="ARBA00023121"/>
    </source>
</evidence>
<dbReference type="GO" id="GO:0120009">
    <property type="term" value="P:intermembrane lipid transfer"/>
    <property type="evidence" value="ECO:0007669"/>
    <property type="project" value="UniProtKB-ARBA"/>
</dbReference>
<evidence type="ECO:0000313" key="5">
    <source>
        <dbReference type="EMBL" id="KAI6653500.1"/>
    </source>
</evidence>
<dbReference type="Pfam" id="PF01237">
    <property type="entry name" value="Oxysterol_BP"/>
    <property type="match status" value="1"/>
</dbReference>
<dbReference type="PANTHER" id="PTHR10972">
    <property type="entry name" value="OXYSTEROL-BINDING PROTEIN-RELATED"/>
    <property type="match status" value="1"/>
</dbReference>
<dbReference type="Gene3D" id="3.30.70.3490">
    <property type="match status" value="1"/>
</dbReference>
<evidence type="ECO:0000256" key="3">
    <source>
        <dbReference type="RuleBase" id="RU003844"/>
    </source>
</evidence>
<dbReference type="PANTHER" id="PTHR10972:SF214">
    <property type="entry name" value="OXYSTEROL-BINDING PROTEIN"/>
    <property type="match status" value="1"/>
</dbReference>
<dbReference type="Proteomes" id="UP001165289">
    <property type="component" value="Unassembled WGS sequence"/>
</dbReference>
<dbReference type="FunFam" id="2.40.160.120:FF:000001">
    <property type="entry name" value="Oxysterol-binding protein"/>
    <property type="match status" value="1"/>
</dbReference>
<evidence type="ECO:0000313" key="6">
    <source>
        <dbReference type="Proteomes" id="UP001165289"/>
    </source>
</evidence>
<comment type="similarity">
    <text evidence="1 3">Belongs to the OSBP family.</text>
</comment>
<reference evidence="5 6" key="1">
    <citation type="journal article" date="2023" name="BMC Biol.">
        <title>The compact genome of the sponge Oopsacas minuta (Hexactinellida) is lacking key metazoan core genes.</title>
        <authorList>
            <person name="Santini S."/>
            <person name="Schenkelaars Q."/>
            <person name="Jourda C."/>
            <person name="Duchesne M."/>
            <person name="Belahbib H."/>
            <person name="Rocher C."/>
            <person name="Selva M."/>
            <person name="Riesgo A."/>
            <person name="Vervoort M."/>
            <person name="Leys S.P."/>
            <person name="Kodjabachian L."/>
            <person name="Le Bivic A."/>
            <person name="Borchiellini C."/>
            <person name="Claverie J.M."/>
            <person name="Renard E."/>
        </authorList>
    </citation>
    <scope>NUCLEOTIDE SEQUENCE [LARGE SCALE GENOMIC DNA]</scope>
    <source>
        <strain evidence="5">SPO-2</strain>
    </source>
</reference>
<dbReference type="GO" id="GO:0032934">
    <property type="term" value="F:sterol binding"/>
    <property type="evidence" value="ECO:0007669"/>
    <property type="project" value="TreeGrafter"/>
</dbReference>
<dbReference type="Gene3D" id="2.40.160.120">
    <property type="match status" value="1"/>
</dbReference>
<keyword evidence="4" id="KW-0813">Transport</keyword>
<gene>
    <name evidence="5" type="ORF">LOD99_3396</name>
</gene>
<organism evidence="5 6">
    <name type="scientific">Oopsacas minuta</name>
    <dbReference type="NCBI Taxonomy" id="111878"/>
    <lineage>
        <taxon>Eukaryota</taxon>
        <taxon>Metazoa</taxon>
        <taxon>Porifera</taxon>
        <taxon>Hexactinellida</taxon>
        <taxon>Hexasterophora</taxon>
        <taxon>Lyssacinosida</taxon>
        <taxon>Leucopsacidae</taxon>
        <taxon>Oopsacas</taxon>
    </lineage>
</organism>
<evidence type="ECO:0000256" key="1">
    <source>
        <dbReference type="ARBA" id="ARBA00008842"/>
    </source>
</evidence>
<keyword evidence="6" id="KW-1185">Reference proteome</keyword>
<dbReference type="InterPro" id="IPR000648">
    <property type="entry name" value="Oxysterol-bd"/>
</dbReference>
<proteinExistence type="inferred from homology"/>
<dbReference type="EMBL" id="JAKMXF010000266">
    <property type="protein sequence ID" value="KAI6653500.1"/>
    <property type="molecule type" value="Genomic_DNA"/>
</dbReference>
<dbReference type="AlphaFoldDB" id="A0AAV7JYV6"/>
<keyword evidence="2" id="KW-0446">Lipid-binding</keyword>
<sequence length="485" mass="55744">MSEISSIASHGNSSTDVSQDIEFIKPRTKWDKDNLSTSDVLESYTEECTDDKLHISDAELSNRDDDEFKDAYNEFTLPANRIFNPHELTTQFIIQQFSSRTKPRDSLPVMKDQVGFSVWSFLKHCLGKDLTRVPMPITFNEPLSFTQRICEDLDYVEQLNIAGRTQDTAERLAYIAGFAASCYVTTQNRYSKPFNPLLGETFELISETMGVACLTEQTSHHPPMTAFHAEGVDWTLWGEVRLELKFRGQYCKVIPQGVLHLRTKMDGLHYSWSKPTLIIHNLILGNFWADHDGTLEIRCHNTGELATVVFTPHSKVGSLYKEVHGEVKNADGSVEYVINGRWDQGMSYTKVNSKTDTGAGNESHKLWTAKPPILHAFNQYGFTQLSLSLNEIDPETYLCSTDSRLRPDQRLLEEGNVDEASDTKYRLEEKQRRTRKIREISKLDYRPRWFVPMYDPDTKSTTYCYNGDYWICKLRQNFGKVPDIF</sequence>
<dbReference type="PROSITE" id="PS01013">
    <property type="entry name" value="OSBP"/>
    <property type="match status" value="1"/>
</dbReference>
<name>A0AAV7JYV6_9METZ</name>
<dbReference type="GO" id="GO:0097038">
    <property type="term" value="C:perinuclear endoplasmic reticulum"/>
    <property type="evidence" value="ECO:0007669"/>
    <property type="project" value="TreeGrafter"/>
</dbReference>
<evidence type="ECO:0000256" key="4">
    <source>
        <dbReference type="RuleBase" id="RU003845"/>
    </source>
</evidence>
<dbReference type="SUPFAM" id="SSF144000">
    <property type="entry name" value="Oxysterol-binding protein-like"/>
    <property type="match status" value="1"/>
</dbReference>
<dbReference type="GO" id="GO:0005829">
    <property type="term" value="C:cytosol"/>
    <property type="evidence" value="ECO:0007669"/>
    <property type="project" value="TreeGrafter"/>
</dbReference>
<keyword evidence="4" id="KW-0445">Lipid transport</keyword>
<protein>
    <recommendedName>
        <fullName evidence="4">Oxysterol-binding protein</fullName>
    </recommendedName>
</protein>
<dbReference type="InterPro" id="IPR037239">
    <property type="entry name" value="OSBP_sf"/>
</dbReference>
<dbReference type="InterPro" id="IPR018494">
    <property type="entry name" value="Oxysterol-bd_CS"/>
</dbReference>
<dbReference type="GO" id="GO:0005886">
    <property type="term" value="C:plasma membrane"/>
    <property type="evidence" value="ECO:0007669"/>
    <property type="project" value="TreeGrafter"/>
</dbReference>
<comment type="caution">
    <text evidence="5">The sequence shown here is derived from an EMBL/GenBank/DDBJ whole genome shotgun (WGS) entry which is preliminary data.</text>
</comment>
<accession>A0AAV7JYV6</accession>